<feature type="compositionally biased region" description="Basic residues" evidence="1">
    <location>
        <begin position="1"/>
        <end position="14"/>
    </location>
</feature>
<feature type="compositionally biased region" description="Low complexity" evidence="1">
    <location>
        <begin position="148"/>
        <end position="162"/>
    </location>
</feature>
<evidence type="ECO:0000313" key="3">
    <source>
        <dbReference type="Proteomes" id="UP000447873"/>
    </source>
</evidence>
<feature type="region of interest" description="Disordered" evidence="1">
    <location>
        <begin position="1"/>
        <end position="252"/>
    </location>
</feature>
<sequence>MKRLLQKLPHRHKDHSPDESQPSSPKQTKTASRPTSTVFYDADDTSSTEPTITAANGQSKTAQLEDRALDKRLSHQSEDGAYNKRLSQQSRDAALHSPSRNSHMSGINKKESGLVSYDQPVDTSSLHSDINNPKTKQNTIGLHLDPQDTSLSDDLSYLTLGGDTREAVDPSRNRHGEDIADRNALANEKRRASEHTAGRKVSGNTTGRKGSENTTGRKGSVFHVPAQVDEFSEDVADRNIDSPPQSSTSNTELYPMESQQEMNRGIVTSPFSSDEFHDPRFEQDSASSSRQDSEAPSPWKTKTHEAPLGHHVDADSSFLGQVGSSGSSPEARGVATTTGTHESFQQSSQPPQGKPLTVAPKNDFKDFDFNDSEDVDYHTRYAPAVTHETVIPVVRYVEEEVVTREIHNYDVYHRILPIKDVEILPTRHYLRDPITGVLTEIPAPPSAREGGHQQWKLVATDSDSGWQPAAPRIFTARTFGQDEGMFKEYVGEDGVPRTETTWIHPPSIQDGGYKTGQTEALFMDEFNDSKSKGKTSSVPGGWSDGVHEFDSKFSNGYGDSPELEREGRRRPVGSSVGH</sequence>
<protein>
    <submittedName>
        <fullName evidence="2">Uncharacterized protein</fullName>
    </submittedName>
</protein>
<feature type="compositionally biased region" description="Polar residues" evidence="1">
    <location>
        <begin position="121"/>
        <end position="140"/>
    </location>
</feature>
<dbReference type="Proteomes" id="UP000447873">
    <property type="component" value="Unassembled WGS sequence"/>
</dbReference>
<organism evidence="2 3">
    <name type="scientific">Venturia inaequalis</name>
    <name type="common">Apple scab fungus</name>
    <dbReference type="NCBI Taxonomy" id="5025"/>
    <lineage>
        <taxon>Eukaryota</taxon>
        <taxon>Fungi</taxon>
        <taxon>Dikarya</taxon>
        <taxon>Ascomycota</taxon>
        <taxon>Pezizomycotina</taxon>
        <taxon>Dothideomycetes</taxon>
        <taxon>Pleosporomycetidae</taxon>
        <taxon>Venturiales</taxon>
        <taxon>Venturiaceae</taxon>
        <taxon>Venturia</taxon>
    </lineage>
</organism>
<gene>
    <name evidence="2" type="ORF">EG328_004610</name>
</gene>
<dbReference type="EMBL" id="WNWS01000251">
    <property type="protein sequence ID" value="KAE9973100.1"/>
    <property type="molecule type" value="Genomic_DNA"/>
</dbReference>
<evidence type="ECO:0000256" key="1">
    <source>
        <dbReference type="SAM" id="MobiDB-lite"/>
    </source>
</evidence>
<feature type="compositionally biased region" description="Basic and acidic residues" evidence="1">
    <location>
        <begin position="302"/>
        <end position="314"/>
    </location>
</feature>
<comment type="caution">
    <text evidence="2">The sequence shown here is derived from an EMBL/GenBank/DDBJ whole genome shotgun (WGS) entry which is preliminary data.</text>
</comment>
<feature type="compositionally biased region" description="Basic and acidic residues" evidence="1">
    <location>
        <begin position="274"/>
        <end position="283"/>
    </location>
</feature>
<feature type="compositionally biased region" description="Polar residues" evidence="1">
    <location>
        <begin position="47"/>
        <end position="62"/>
    </location>
</feature>
<accession>A0A8H3UN01</accession>
<feature type="compositionally biased region" description="Polar residues" evidence="1">
    <location>
        <begin position="335"/>
        <end position="351"/>
    </location>
</feature>
<feature type="compositionally biased region" description="Polar residues" evidence="1">
    <location>
        <begin position="318"/>
        <end position="328"/>
    </location>
</feature>
<dbReference type="AlphaFoldDB" id="A0A8H3UN01"/>
<reference evidence="2 3" key="1">
    <citation type="submission" date="2018-12" db="EMBL/GenBank/DDBJ databases">
        <title>Venturia inaequalis Genome Resource.</title>
        <authorList>
            <person name="Lichtner F.J."/>
        </authorList>
    </citation>
    <scope>NUCLEOTIDE SEQUENCE [LARGE SCALE GENOMIC DNA]</scope>
    <source>
        <strain evidence="2 3">120213</strain>
    </source>
</reference>
<feature type="compositionally biased region" description="Polar residues" evidence="1">
    <location>
        <begin position="242"/>
        <end position="252"/>
    </location>
</feature>
<feature type="compositionally biased region" description="Basic and acidic residues" evidence="1">
    <location>
        <begin position="63"/>
        <end position="82"/>
    </location>
</feature>
<feature type="region of interest" description="Disordered" evidence="1">
    <location>
        <begin position="528"/>
        <end position="578"/>
    </location>
</feature>
<name>A0A8H3UN01_VENIN</name>
<feature type="compositionally biased region" description="Polar residues" evidence="1">
    <location>
        <begin position="19"/>
        <end position="38"/>
    </location>
</feature>
<proteinExistence type="predicted"/>
<feature type="region of interest" description="Disordered" evidence="1">
    <location>
        <begin position="269"/>
        <end position="360"/>
    </location>
</feature>
<feature type="compositionally biased region" description="Basic and acidic residues" evidence="1">
    <location>
        <begin position="163"/>
        <end position="197"/>
    </location>
</feature>
<evidence type="ECO:0000313" key="2">
    <source>
        <dbReference type="EMBL" id="KAE9973100.1"/>
    </source>
</evidence>
<feature type="compositionally biased region" description="Polar residues" evidence="1">
    <location>
        <begin position="202"/>
        <end position="217"/>
    </location>
</feature>